<evidence type="ECO:0000256" key="2">
    <source>
        <dbReference type="ARBA" id="ARBA00005099"/>
    </source>
</evidence>
<dbReference type="FunFam" id="3.90.1150.10:FF:000006">
    <property type="entry name" value="Phosphoserine aminotransferase"/>
    <property type="match status" value="1"/>
</dbReference>
<dbReference type="InterPro" id="IPR022278">
    <property type="entry name" value="Pser_aminoTfrase"/>
</dbReference>
<keyword evidence="4 11" id="KW-0032">Aminotransferase</keyword>
<feature type="domain" description="Aminotransferase class V" evidence="12">
    <location>
        <begin position="4"/>
        <end position="351"/>
    </location>
</feature>
<evidence type="ECO:0000256" key="10">
    <source>
        <dbReference type="ARBA" id="ARBA00049007"/>
    </source>
</evidence>
<evidence type="ECO:0000256" key="11">
    <source>
        <dbReference type="HAMAP-Rule" id="MF_00160"/>
    </source>
</evidence>
<dbReference type="InterPro" id="IPR015422">
    <property type="entry name" value="PyrdxlP-dep_Trfase_small"/>
</dbReference>
<accession>A0A380JX41</accession>
<comment type="subunit">
    <text evidence="11">Homodimer.</text>
</comment>
<comment type="caution">
    <text evidence="11">Lacks conserved residue(s) required for the propagation of feature annotation.</text>
</comment>
<protein>
    <recommendedName>
        <fullName evidence="11">Phosphoserine aminotransferase</fullName>
        <ecNumber evidence="11">2.6.1.52</ecNumber>
    </recommendedName>
    <alternativeName>
        <fullName evidence="11">Phosphohydroxythreonine aminotransferase</fullName>
        <shortName evidence="11">PSAT</shortName>
    </alternativeName>
</protein>
<evidence type="ECO:0000313" key="14">
    <source>
        <dbReference type="Proteomes" id="UP000254797"/>
    </source>
</evidence>
<dbReference type="EC" id="2.6.1.52" evidence="11"/>
<comment type="catalytic activity">
    <reaction evidence="9 11">
        <text>4-(phosphooxy)-L-threonine + 2-oxoglutarate = (R)-3-hydroxy-2-oxo-4-phosphooxybutanoate + L-glutamate</text>
        <dbReference type="Rhea" id="RHEA:16573"/>
        <dbReference type="ChEBI" id="CHEBI:16810"/>
        <dbReference type="ChEBI" id="CHEBI:29985"/>
        <dbReference type="ChEBI" id="CHEBI:58452"/>
        <dbReference type="ChEBI" id="CHEBI:58538"/>
        <dbReference type="EC" id="2.6.1.52"/>
    </reaction>
</comment>
<feature type="modified residue" description="N6-(pyridoxal phosphate)lysine" evidence="11">
    <location>
        <position position="199"/>
    </location>
</feature>
<comment type="similarity">
    <text evidence="3 11">Belongs to the class-V pyridoxal-phosphate-dependent aminotransferase family. SerC subfamily.</text>
</comment>
<dbReference type="GO" id="GO:0006564">
    <property type="term" value="P:L-serine biosynthetic process"/>
    <property type="evidence" value="ECO:0007669"/>
    <property type="project" value="UniProtKB-UniRule"/>
</dbReference>
<comment type="cofactor">
    <cofactor evidence="11">
        <name>pyridoxal 5'-phosphate</name>
        <dbReference type="ChEBI" id="CHEBI:597326"/>
    </cofactor>
    <text evidence="11">Binds 1 pyridoxal phosphate per subunit.</text>
</comment>
<evidence type="ECO:0000256" key="4">
    <source>
        <dbReference type="ARBA" id="ARBA00022576"/>
    </source>
</evidence>
<dbReference type="InterPro" id="IPR015424">
    <property type="entry name" value="PyrdxlP-dep_Trfase"/>
</dbReference>
<keyword evidence="7 11" id="KW-0663">Pyridoxal phosphate</keyword>
<dbReference type="SUPFAM" id="SSF53383">
    <property type="entry name" value="PLP-dependent transferases"/>
    <property type="match status" value="1"/>
</dbReference>
<evidence type="ECO:0000256" key="9">
    <source>
        <dbReference type="ARBA" id="ARBA00047630"/>
    </source>
</evidence>
<dbReference type="Gene3D" id="3.90.1150.10">
    <property type="entry name" value="Aspartate Aminotransferase, domain 1"/>
    <property type="match status" value="1"/>
</dbReference>
<feature type="binding site" evidence="11">
    <location>
        <position position="198"/>
    </location>
    <ligand>
        <name>pyridoxal 5'-phosphate</name>
        <dbReference type="ChEBI" id="CHEBI:597326"/>
    </ligand>
</feature>
<dbReference type="NCBIfam" id="NF003764">
    <property type="entry name" value="PRK05355.1"/>
    <property type="match status" value="1"/>
</dbReference>
<comment type="pathway">
    <text evidence="2 11">Amino-acid biosynthesis; L-serine biosynthesis; L-serine from 3-phospho-D-glycerate: step 2/3.</text>
</comment>
<evidence type="ECO:0000256" key="5">
    <source>
        <dbReference type="ARBA" id="ARBA00022605"/>
    </source>
</evidence>
<dbReference type="UniPathway" id="UPA00135">
    <property type="reaction ID" value="UER00197"/>
</dbReference>
<dbReference type="Pfam" id="PF00266">
    <property type="entry name" value="Aminotran_5"/>
    <property type="match status" value="1"/>
</dbReference>
<feature type="binding site" evidence="11">
    <location>
        <position position="100"/>
    </location>
    <ligand>
        <name>pyridoxal 5'-phosphate</name>
        <dbReference type="ChEBI" id="CHEBI:597326"/>
    </ligand>
</feature>
<feature type="binding site" evidence="11">
    <location>
        <begin position="75"/>
        <end position="76"/>
    </location>
    <ligand>
        <name>pyridoxal 5'-phosphate</name>
        <dbReference type="ChEBI" id="CHEBI:597326"/>
    </ligand>
</feature>
<feature type="binding site" evidence="11">
    <location>
        <position position="155"/>
    </location>
    <ligand>
        <name>pyridoxal 5'-phosphate</name>
        <dbReference type="ChEBI" id="CHEBI:597326"/>
    </ligand>
</feature>
<keyword evidence="8 11" id="KW-0718">Serine biosynthesis</keyword>
<evidence type="ECO:0000256" key="1">
    <source>
        <dbReference type="ARBA" id="ARBA00003483"/>
    </source>
</evidence>
<keyword evidence="6 11" id="KW-0808">Transferase</keyword>
<dbReference type="PIRSF" id="PIRSF000525">
    <property type="entry name" value="SerC"/>
    <property type="match status" value="1"/>
</dbReference>
<name>A0A380JX41_STRDY</name>
<reference evidence="13 14" key="1">
    <citation type="submission" date="2018-06" db="EMBL/GenBank/DDBJ databases">
        <authorList>
            <consortium name="Pathogen Informatics"/>
            <person name="Doyle S."/>
        </authorList>
    </citation>
    <scope>NUCLEOTIDE SEQUENCE [LARGE SCALE GENOMIC DNA]</scope>
    <source>
        <strain evidence="13 14">NCTC4670</strain>
    </source>
</reference>
<dbReference type="InterPro" id="IPR000192">
    <property type="entry name" value="Aminotrans_V_dom"/>
</dbReference>
<organism evidence="13 14">
    <name type="scientific">Streptococcus dysgalactiae subsp. dysgalactiae</name>
    <dbReference type="NCBI Taxonomy" id="99822"/>
    <lineage>
        <taxon>Bacteria</taxon>
        <taxon>Bacillati</taxon>
        <taxon>Bacillota</taxon>
        <taxon>Bacilli</taxon>
        <taxon>Lactobacillales</taxon>
        <taxon>Streptococcaceae</taxon>
        <taxon>Streptococcus</taxon>
    </lineage>
</organism>
<dbReference type="RefSeq" id="WP_115246619.1">
    <property type="nucleotide sequence ID" value="NZ_LR134094.1"/>
</dbReference>
<evidence type="ECO:0000256" key="3">
    <source>
        <dbReference type="ARBA" id="ARBA00006904"/>
    </source>
</evidence>
<evidence type="ECO:0000256" key="6">
    <source>
        <dbReference type="ARBA" id="ARBA00022679"/>
    </source>
</evidence>
<dbReference type="FunFam" id="3.40.640.10:FF:000010">
    <property type="entry name" value="Phosphoserine aminotransferase"/>
    <property type="match status" value="1"/>
</dbReference>
<keyword evidence="5 11" id="KW-0028">Amino-acid biosynthesis</keyword>
<evidence type="ECO:0000313" key="13">
    <source>
        <dbReference type="EMBL" id="SUN51274.1"/>
    </source>
</evidence>
<evidence type="ECO:0000256" key="8">
    <source>
        <dbReference type="ARBA" id="ARBA00023299"/>
    </source>
</evidence>
<dbReference type="Gene3D" id="3.40.640.10">
    <property type="entry name" value="Type I PLP-dependent aspartate aminotransferase-like (Major domain)"/>
    <property type="match status" value="1"/>
</dbReference>
<gene>
    <name evidence="11 13" type="primary">serC</name>
    <name evidence="13" type="ORF">NCTC4670_01916</name>
</gene>
<proteinExistence type="inferred from homology"/>
<dbReference type="Proteomes" id="UP000254797">
    <property type="component" value="Unassembled WGS sequence"/>
</dbReference>
<dbReference type="HAMAP" id="MF_00160">
    <property type="entry name" value="SerC_aminotrans_5"/>
    <property type="match status" value="1"/>
</dbReference>
<sequence>MSQYYFSAGPAVLPRSVLKQAQASLLDIDGRGTSILELSHRSQTFEDIIRTAEELLRELMAIPDHYRVLFLQGGASTQFSMLPLNVARGKTAYYQVAGHWGKKAYLEALTLAREIEVKPILLASSEADAFEYIPTFDPKILDAEAAYVHITTNNTIEGTALYDLPQTNGIPLVADMSSNILTYPYQVEDFAMIYASAQKNMGPAGVTVVIIDEDFLNQEPTLSSMWDYRVQAEAHSLYNTPPTFSIYVLSLVLDWLKGMGGVAKMAKRNQEKAQLLYDYLDQSRFYHNPVRYANQRSVVNVPFTSPNPALDALFIQKAEAWGLYGLQGHSSVGGMRASLYNAFPKEGILALIEVMAAFEAKYQ</sequence>
<dbReference type="GO" id="GO:0004648">
    <property type="term" value="F:O-phospho-L-serine:2-oxoglutarate aminotransferase activity"/>
    <property type="evidence" value="ECO:0007669"/>
    <property type="project" value="UniProtKB-UniRule"/>
</dbReference>
<feature type="binding site" evidence="11">
    <location>
        <position position="41"/>
    </location>
    <ligand>
        <name>L-glutamate</name>
        <dbReference type="ChEBI" id="CHEBI:29985"/>
    </ligand>
</feature>
<dbReference type="GO" id="GO:0030170">
    <property type="term" value="F:pyridoxal phosphate binding"/>
    <property type="evidence" value="ECO:0007669"/>
    <property type="project" value="UniProtKB-UniRule"/>
</dbReference>
<feature type="binding site" evidence="11">
    <location>
        <begin position="239"/>
        <end position="240"/>
    </location>
    <ligand>
        <name>pyridoxal 5'-phosphate</name>
        <dbReference type="ChEBI" id="CHEBI:597326"/>
    </ligand>
</feature>
<dbReference type="EMBL" id="UHFG01000004">
    <property type="protein sequence ID" value="SUN51274.1"/>
    <property type="molecule type" value="Genomic_DNA"/>
</dbReference>
<dbReference type="GO" id="GO:0005737">
    <property type="term" value="C:cytoplasm"/>
    <property type="evidence" value="ECO:0007669"/>
    <property type="project" value="UniProtKB-SubCell"/>
</dbReference>
<dbReference type="InterPro" id="IPR015421">
    <property type="entry name" value="PyrdxlP-dep_Trfase_major"/>
</dbReference>
<comment type="subcellular location">
    <subcellularLocation>
        <location evidence="11">Cytoplasm</location>
    </subcellularLocation>
</comment>
<dbReference type="PANTHER" id="PTHR43247">
    <property type="entry name" value="PHOSPHOSERINE AMINOTRANSFERASE"/>
    <property type="match status" value="1"/>
</dbReference>
<comment type="catalytic activity">
    <reaction evidence="10 11">
        <text>O-phospho-L-serine + 2-oxoglutarate = 3-phosphooxypyruvate + L-glutamate</text>
        <dbReference type="Rhea" id="RHEA:14329"/>
        <dbReference type="ChEBI" id="CHEBI:16810"/>
        <dbReference type="ChEBI" id="CHEBI:18110"/>
        <dbReference type="ChEBI" id="CHEBI:29985"/>
        <dbReference type="ChEBI" id="CHEBI:57524"/>
        <dbReference type="EC" id="2.6.1.52"/>
    </reaction>
</comment>
<feature type="binding site" evidence="11">
    <location>
        <position position="175"/>
    </location>
    <ligand>
        <name>pyridoxal 5'-phosphate</name>
        <dbReference type="ChEBI" id="CHEBI:597326"/>
    </ligand>
</feature>
<evidence type="ECO:0000256" key="7">
    <source>
        <dbReference type="ARBA" id="ARBA00022898"/>
    </source>
</evidence>
<keyword evidence="11" id="KW-0963">Cytoplasm</keyword>
<comment type="function">
    <text evidence="1 11">Catalyzes the reversible conversion of 3-phosphohydroxypyruvate to phosphoserine and of 3-hydroxy-2-oxo-4-phosphonooxybutanoate to phosphohydroxythreonine.</text>
</comment>
<dbReference type="AlphaFoldDB" id="A0A380JX41"/>
<dbReference type="PANTHER" id="PTHR43247:SF1">
    <property type="entry name" value="PHOSPHOSERINE AMINOTRANSFERASE"/>
    <property type="match status" value="1"/>
</dbReference>
<evidence type="ECO:0000259" key="12">
    <source>
        <dbReference type="Pfam" id="PF00266"/>
    </source>
</evidence>